<dbReference type="InterPro" id="IPR001357">
    <property type="entry name" value="BRCT_dom"/>
</dbReference>
<dbReference type="CDD" id="cd17723">
    <property type="entry name" value="BRCT_Rad4_rpt4"/>
    <property type="match status" value="1"/>
</dbReference>
<evidence type="ECO:0000313" key="4">
    <source>
        <dbReference type="EMBL" id="KEQ94357.1"/>
    </source>
</evidence>
<dbReference type="Pfam" id="PF00533">
    <property type="entry name" value="BRCT"/>
    <property type="match status" value="1"/>
</dbReference>
<dbReference type="OrthoDB" id="251770at2759"/>
<evidence type="ECO:0000256" key="1">
    <source>
        <dbReference type="ARBA" id="ARBA00022737"/>
    </source>
</evidence>
<feature type="compositionally biased region" description="Low complexity" evidence="2">
    <location>
        <begin position="519"/>
        <end position="534"/>
    </location>
</feature>
<reference evidence="4 5" key="1">
    <citation type="journal article" date="2014" name="BMC Genomics">
        <title>Genome sequencing of four Aureobasidium pullulans varieties: biotechnological potential, stress tolerance, and description of new species.</title>
        <authorList>
            <person name="Gostin Ar C."/>
            <person name="Ohm R.A."/>
            <person name="Kogej T."/>
            <person name="Sonjak S."/>
            <person name="Turk M."/>
            <person name="Zajc J."/>
            <person name="Zalar P."/>
            <person name="Grube M."/>
            <person name="Sun H."/>
            <person name="Han J."/>
            <person name="Sharma A."/>
            <person name="Chiniquy J."/>
            <person name="Ngan C.Y."/>
            <person name="Lipzen A."/>
            <person name="Barry K."/>
            <person name="Grigoriev I.V."/>
            <person name="Gunde-Cimerman N."/>
        </authorList>
    </citation>
    <scope>NUCLEOTIDE SEQUENCE [LARGE SCALE GENOMIC DNA]</scope>
    <source>
        <strain evidence="4 5">EXF-2481</strain>
    </source>
</reference>
<organism evidence="4 5">
    <name type="scientific">Aureobasidium subglaciale (strain EXF-2481)</name>
    <name type="common">Aureobasidium pullulans var. subglaciale</name>
    <dbReference type="NCBI Taxonomy" id="1043005"/>
    <lineage>
        <taxon>Eukaryota</taxon>
        <taxon>Fungi</taxon>
        <taxon>Dikarya</taxon>
        <taxon>Ascomycota</taxon>
        <taxon>Pezizomycotina</taxon>
        <taxon>Dothideomycetes</taxon>
        <taxon>Dothideomycetidae</taxon>
        <taxon>Dothideales</taxon>
        <taxon>Saccotheciaceae</taxon>
        <taxon>Aureobasidium</taxon>
    </lineage>
</organism>
<dbReference type="PANTHER" id="PTHR13561">
    <property type="entry name" value="DNA REPLICATION REGULATOR DPB11-RELATED"/>
    <property type="match status" value="1"/>
</dbReference>
<feature type="domain" description="BRCT" evidence="3">
    <location>
        <begin position="1"/>
        <end position="77"/>
    </location>
</feature>
<protein>
    <recommendedName>
        <fullName evidence="3">BRCT domain-containing protein</fullName>
    </recommendedName>
</protein>
<accession>A0A074YJT0</accession>
<dbReference type="GO" id="GO:0007095">
    <property type="term" value="P:mitotic G2 DNA damage checkpoint signaling"/>
    <property type="evidence" value="ECO:0007669"/>
    <property type="project" value="TreeGrafter"/>
</dbReference>
<dbReference type="GeneID" id="25363382"/>
<dbReference type="SMART" id="SM00292">
    <property type="entry name" value="BRCT"/>
    <property type="match status" value="4"/>
</dbReference>
<dbReference type="AlphaFoldDB" id="A0A074YJT0"/>
<sequence length="534" mass="60082">MSKSCTRYYARRSRRCTSLSQDLRDKLNDLARSMGAVHRLDLTADVTHLVVGNLDTPKCKHTAKERPDIHALKPEWIHAIRKSYMEDQEIDLEALVQEYRLPAFYNLHICVTGFEDIDQRQDLIQKISNNGAHYHGDLTRDVTHLIVAKPRGAKYERAKTWNLKVVSAKWLEESLERGMAVDESLYHPLMAPEDQGHGAFVRDYQKPSALGKRRRDDPSINQSEELGKRKMRRTASAKLADHSQSMMTSFLSHGGGESSEVAKDQWTEIKDQSPPPRDADRSRSRSESKERQRISRHTSWEAAPIHQEEEPGLFSGVSCLVHGHDDKKTAKIHEIVISNGGHIASNSDAFLLNDDAYQYKILVLPSGWTSTTKGSLPEIPSGTWHATEWWLERCIKQKALLDPASDLLSQPHLSLPIDEFQGLTIATSGMGHDVLHISKVVKLAGASYDEVLLPRTSILVVPSAVPNSEKIAYAAKHRIPVVSEEWLLASIRNARKMSISDYAMTGQSRYPLSRHHSSRPSSREASAAPPQDKR</sequence>
<evidence type="ECO:0000313" key="5">
    <source>
        <dbReference type="Proteomes" id="UP000030641"/>
    </source>
</evidence>
<dbReference type="InParanoid" id="A0A074YJT0"/>
<dbReference type="InterPro" id="IPR036420">
    <property type="entry name" value="BRCT_dom_sf"/>
</dbReference>
<dbReference type="Pfam" id="PF12738">
    <property type="entry name" value="PTCB-BRCT"/>
    <property type="match status" value="2"/>
</dbReference>
<evidence type="ECO:0000256" key="2">
    <source>
        <dbReference type="SAM" id="MobiDB-lite"/>
    </source>
</evidence>
<dbReference type="CDD" id="cd17731">
    <property type="entry name" value="BRCT_TopBP1_rpt2_like"/>
    <property type="match status" value="1"/>
</dbReference>
<keyword evidence="5" id="KW-1185">Reference proteome</keyword>
<feature type="region of interest" description="Disordered" evidence="2">
    <location>
        <begin position="509"/>
        <end position="534"/>
    </location>
</feature>
<gene>
    <name evidence="4" type="ORF">AUEXF2481DRAFT_269709</name>
</gene>
<dbReference type="RefSeq" id="XP_013343004.1">
    <property type="nucleotide sequence ID" value="XM_013487550.1"/>
</dbReference>
<dbReference type="GO" id="GO:0006270">
    <property type="term" value="P:DNA replication initiation"/>
    <property type="evidence" value="ECO:0007669"/>
    <property type="project" value="TreeGrafter"/>
</dbReference>
<feature type="domain" description="BRCT" evidence="3">
    <location>
        <begin position="420"/>
        <end position="504"/>
    </location>
</feature>
<dbReference type="EMBL" id="KL584762">
    <property type="protein sequence ID" value="KEQ94357.1"/>
    <property type="molecule type" value="Genomic_DNA"/>
</dbReference>
<dbReference type="InterPro" id="IPR059215">
    <property type="entry name" value="BRCT2_TopBP1-like"/>
</dbReference>
<keyword evidence="1" id="KW-0677">Repeat</keyword>
<dbReference type="PANTHER" id="PTHR13561:SF20">
    <property type="entry name" value="DNA TOPOISOMERASE 2-BINDING PROTEIN 1"/>
    <property type="match status" value="1"/>
</dbReference>
<dbReference type="Proteomes" id="UP000030641">
    <property type="component" value="Unassembled WGS sequence"/>
</dbReference>
<proteinExistence type="predicted"/>
<feature type="compositionally biased region" description="Polar residues" evidence="2">
    <location>
        <begin position="242"/>
        <end position="251"/>
    </location>
</feature>
<feature type="domain" description="BRCT" evidence="3">
    <location>
        <begin position="99"/>
        <end position="188"/>
    </location>
</feature>
<evidence type="ECO:0000259" key="3">
    <source>
        <dbReference type="PROSITE" id="PS50172"/>
    </source>
</evidence>
<feature type="compositionally biased region" description="Basic and acidic residues" evidence="2">
    <location>
        <begin position="260"/>
        <end position="293"/>
    </location>
</feature>
<name>A0A074YJT0_AURSE</name>
<dbReference type="OMA" id="PKYKFAA"/>
<dbReference type="HOGENOM" id="CLU_039081_0_0_1"/>
<dbReference type="Gene3D" id="3.40.50.10190">
    <property type="entry name" value="BRCT domain"/>
    <property type="match status" value="4"/>
</dbReference>
<dbReference type="FunCoup" id="A0A074YJT0">
    <property type="interactions" value="28"/>
</dbReference>
<dbReference type="GO" id="GO:0033314">
    <property type="term" value="P:mitotic DNA replication checkpoint signaling"/>
    <property type="evidence" value="ECO:0007669"/>
    <property type="project" value="TreeGrafter"/>
</dbReference>
<dbReference type="SUPFAM" id="SSF52113">
    <property type="entry name" value="BRCT domain"/>
    <property type="match status" value="4"/>
</dbReference>
<feature type="region of interest" description="Disordered" evidence="2">
    <location>
        <begin position="207"/>
        <end position="307"/>
    </location>
</feature>
<feature type="domain" description="BRCT" evidence="3">
    <location>
        <begin position="309"/>
        <end position="408"/>
    </location>
</feature>
<dbReference type="PROSITE" id="PS50172">
    <property type="entry name" value="BRCT"/>
    <property type="match status" value="4"/>
</dbReference>
<dbReference type="STRING" id="1043005.A0A074YJT0"/>